<accession>A0ABS6JGD3</accession>
<dbReference type="EMBL" id="JAHQCS010000096">
    <property type="protein sequence ID" value="MBU9712269.1"/>
    <property type="molecule type" value="Genomic_DNA"/>
</dbReference>
<sequence length="82" mass="9479">MTIDGYLSIVRRNLNLLDEEKKEDVVNHLKQKLNQEIQRETTAVNDVSTATANVLYRWPPPSKHGKVISDELERKKTTFKGE</sequence>
<protein>
    <submittedName>
        <fullName evidence="1">Uncharacterized protein</fullName>
    </submittedName>
</protein>
<dbReference type="RefSeq" id="WP_217066457.1">
    <property type="nucleotide sequence ID" value="NZ_JAHQCS010000096.1"/>
</dbReference>
<evidence type="ECO:0000313" key="1">
    <source>
        <dbReference type="EMBL" id="MBU9712269.1"/>
    </source>
</evidence>
<reference evidence="1 2" key="1">
    <citation type="submission" date="2021-06" db="EMBL/GenBank/DDBJ databases">
        <title>Bacillus sp. RD4P76, an endophyte from a halophyte.</title>
        <authorList>
            <person name="Sun J.-Q."/>
        </authorList>
    </citation>
    <scope>NUCLEOTIDE SEQUENCE [LARGE SCALE GENOMIC DNA]</scope>
    <source>
        <strain evidence="1 2">CGMCC 1.15917</strain>
    </source>
</reference>
<organism evidence="1 2">
    <name type="scientific">Evansella tamaricis</name>
    <dbReference type="NCBI Taxonomy" id="2069301"/>
    <lineage>
        <taxon>Bacteria</taxon>
        <taxon>Bacillati</taxon>
        <taxon>Bacillota</taxon>
        <taxon>Bacilli</taxon>
        <taxon>Bacillales</taxon>
        <taxon>Bacillaceae</taxon>
        <taxon>Evansella</taxon>
    </lineage>
</organism>
<evidence type="ECO:0000313" key="2">
    <source>
        <dbReference type="Proteomes" id="UP000784880"/>
    </source>
</evidence>
<gene>
    <name evidence="1" type="ORF">KS419_11000</name>
</gene>
<comment type="caution">
    <text evidence="1">The sequence shown here is derived from an EMBL/GenBank/DDBJ whole genome shotgun (WGS) entry which is preliminary data.</text>
</comment>
<proteinExistence type="predicted"/>
<name>A0ABS6JGD3_9BACI</name>
<keyword evidence="2" id="KW-1185">Reference proteome</keyword>
<dbReference type="Proteomes" id="UP000784880">
    <property type="component" value="Unassembled WGS sequence"/>
</dbReference>